<dbReference type="Proteomes" id="UP000540989">
    <property type="component" value="Unassembled WGS sequence"/>
</dbReference>
<keyword evidence="2" id="KW-0732">Signal</keyword>
<gene>
    <name evidence="3" type="ORF">HDF16_002121</name>
</gene>
<name>A0A7W7ZCJ2_9BACT</name>
<comment type="caution">
    <text evidence="3">The sequence shown here is derived from an EMBL/GenBank/DDBJ whole genome shotgun (WGS) entry which is preliminary data.</text>
</comment>
<feature type="signal peptide" evidence="2">
    <location>
        <begin position="1"/>
        <end position="22"/>
    </location>
</feature>
<proteinExistence type="predicted"/>
<sequence length="901" mass="96932">MRRVNQCLAALFSMFAVSAALGQGVNNCTDGTKDDAKNWKLVPCNGLSVGLPKAFDNRTLTLQLQKLKQQLSQQQTQNGVFDFKSVAAALNNLQGLSQRETSTAVSVTASPTPATSLTNTLNTGIVDANGNPLPNTTTTQNQVTNSSVTPAAPAFDSFAALPAGFSPTFGSSPSDLLNDQMDLSYQIVNLQLLLDRALSDRIYPHSADGQTRLQTVLGFNVTLDPPRTANDAVAVVEVALDVDDVSLVALMPQEKTYNAAALSSKSNAYSGAAMAGAFQVGGGLRKRSQVFYLYKDVDTLSYERMAPGGKIVFGWMFRPVLGRRSVTPGLKQLFAVLALPKKDCTAAVADDSCSITLTPKIRTYWKKYDRNTQTAFEEREANRARDFMYGLSFGLAKPQLFAHAGYLNYRAVGSVRIGSTDEYQQQLTPTVTNIEWRPTGSKTATISVKGNNFFTDTQVLLGDNHYSESAGNMAIKSDQSFELASTLDQVASGTGVIQGRYGLSAPLVNTGPANCREQCEYGVEIDGSVQPKLTESLSGTRRLTITLRGKPDPKVLLTKSKDDEKSAYKKQSWKLAVSNLGVVTNGSLTAKSGAATTYATQTPILSVNGTAVPFPYDIVPILVGGEERVQISADVSDTLLNDTSAATIKIAWPFYDPERWSSTIPYTPIDAQFTVARVSDNTFVLARINGTAIVGSTDTKDHCWTLIASDKPLRFGTPDCTPKPPAPAPAKAGRKPVKKPAEAEQPTVTPLPSRDKSIASFVFTLPTKLPSKALLVSTDAGIYHLTIPDVADKKDTAVKVTTLQQYDSTWIDITYPAAKVPVRVETNGVALKWRIDPPDPKAKPDTAAAKKADKTLHVEITRAQTAKPGLLDLIVFGKDDAQIVKQQIKVTCTLCGDGGDK</sequence>
<evidence type="ECO:0000256" key="2">
    <source>
        <dbReference type="SAM" id="SignalP"/>
    </source>
</evidence>
<evidence type="ECO:0008006" key="5">
    <source>
        <dbReference type="Google" id="ProtNLM"/>
    </source>
</evidence>
<evidence type="ECO:0000313" key="4">
    <source>
        <dbReference type="Proteomes" id="UP000540989"/>
    </source>
</evidence>
<reference evidence="3 4" key="1">
    <citation type="submission" date="2020-08" db="EMBL/GenBank/DDBJ databases">
        <title>Genomic Encyclopedia of Type Strains, Phase IV (KMG-V): Genome sequencing to study the core and pangenomes of soil and plant-associated prokaryotes.</title>
        <authorList>
            <person name="Whitman W."/>
        </authorList>
    </citation>
    <scope>NUCLEOTIDE SEQUENCE [LARGE SCALE GENOMIC DNA]</scope>
    <source>
        <strain evidence="3 4">M8UP14</strain>
    </source>
</reference>
<organism evidence="3 4">
    <name type="scientific">Granulicella aggregans</name>
    <dbReference type="NCBI Taxonomy" id="474949"/>
    <lineage>
        <taxon>Bacteria</taxon>
        <taxon>Pseudomonadati</taxon>
        <taxon>Acidobacteriota</taxon>
        <taxon>Terriglobia</taxon>
        <taxon>Terriglobales</taxon>
        <taxon>Acidobacteriaceae</taxon>
        <taxon>Granulicella</taxon>
    </lineage>
</organism>
<protein>
    <recommendedName>
        <fullName evidence="5">IPT/TIG domain-containing protein</fullName>
    </recommendedName>
</protein>
<feature type="chain" id="PRO_5031066790" description="IPT/TIG domain-containing protein" evidence="2">
    <location>
        <begin position="23"/>
        <end position="901"/>
    </location>
</feature>
<dbReference type="EMBL" id="JACHIP010000003">
    <property type="protein sequence ID" value="MBB5057415.1"/>
    <property type="molecule type" value="Genomic_DNA"/>
</dbReference>
<evidence type="ECO:0000313" key="3">
    <source>
        <dbReference type="EMBL" id="MBB5057415.1"/>
    </source>
</evidence>
<accession>A0A7W7ZCJ2</accession>
<dbReference type="AlphaFoldDB" id="A0A7W7ZCJ2"/>
<keyword evidence="4" id="KW-1185">Reference proteome</keyword>
<evidence type="ECO:0000256" key="1">
    <source>
        <dbReference type="SAM" id="MobiDB-lite"/>
    </source>
</evidence>
<dbReference type="RefSeq" id="WP_184216334.1">
    <property type="nucleotide sequence ID" value="NZ_JACHIP010000003.1"/>
</dbReference>
<feature type="region of interest" description="Disordered" evidence="1">
    <location>
        <begin position="716"/>
        <end position="752"/>
    </location>
</feature>